<feature type="region of interest" description="Disordered" evidence="3">
    <location>
        <begin position="129"/>
        <end position="148"/>
    </location>
</feature>
<dbReference type="InterPro" id="IPR012677">
    <property type="entry name" value="Nucleotide-bd_a/b_plait_sf"/>
</dbReference>
<evidence type="ECO:0000313" key="5">
    <source>
        <dbReference type="EMBL" id="KAH7287622.1"/>
    </source>
</evidence>
<keyword evidence="6" id="KW-1185">Reference proteome</keyword>
<dbReference type="SUPFAM" id="SSF54928">
    <property type="entry name" value="RNA-binding domain, RBD"/>
    <property type="match status" value="1"/>
</dbReference>
<dbReference type="PROSITE" id="PS50102">
    <property type="entry name" value="RRM"/>
    <property type="match status" value="1"/>
</dbReference>
<evidence type="ECO:0000256" key="2">
    <source>
        <dbReference type="PROSITE-ProRule" id="PRU00176"/>
    </source>
</evidence>
<dbReference type="PANTHER" id="PTHR48027">
    <property type="entry name" value="HETEROGENEOUS NUCLEAR RIBONUCLEOPROTEIN 87F-RELATED"/>
    <property type="match status" value="1"/>
</dbReference>
<feature type="domain" description="RRM" evidence="4">
    <location>
        <begin position="44"/>
        <end position="122"/>
    </location>
</feature>
<dbReference type="Pfam" id="PF00076">
    <property type="entry name" value="RRM_1"/>
    <property type="match status" value="1"/>
</dbReference>
<dbReference type="InterPro" id="IPR052462">
    <property type="entry name" value="SLIRP/GR-RBP-like"/>
</dbReference>
<evidence type="ECO:0000313" key="6">
    <source>
        <dbReference type="Proteomes" id="UP000825935"/>
    </source>
</evidence>
<dbReference type="EMBL" id="CM035437">
    <property type="protein sequence ID" value="KAH7287622.1"/>
    <property type="molecule type" value="Genomic_DNA"/>
</dbReference>
<dbReference type="AlphaFoldDB" id="A0A8T2QU43"/>
<accession>A0A8T2QU43</accession>
<comment type="caution">
    <text evidence="5">The sequence shown here is derived from an EMBL/GenBank/DDBJ whole genome shotgun (WGS) entry which is preliminary data.</text>
</comment>
<dbReference type="Proteomes" id="UP000825935">
    <property type="component" value="Chromosome 32"/>
</dbReference>
<sequence>MSSIFRSSFVRSSRPILSHLLSSHCPSRLQRFSLQQCRLIAYGSKIFVGGLSPQVTEEQLKDAFSSFGEVIDAKVIIDIASGRSRGFAFVRFISDSHANVAVRTMNGRELNGRILRVSLADKPNTYGGGLGASRYSDGGDYGQDDRSH</sequence>
<reference evidence="5" key="1">
    <citation type="submission" date="2021-08" db="EMBL/GenBank/DDBJ databases">
        <title>WGS assembly of Ceratopteris richardii.</title>
        <authorList>
            <person name="Marchant D.B."/>
            <person name="Chen G."/>
            <person name="Jenkins J."/>
            <person name="Shu S."/>
            <person name="Leebens-Mack J."/>
            <person name="Grimwood J."/>
            <person name="Schmutz J."/>
            <person name="Soltis P."/>
            <person name="Soltis D."/>
            <person name="Chen Z.-H."/>
        </authorList>
    </citation>
    <scope>NUCLEOTIDE SEQUENCE</scope>
    <source>
        <strain evidence="5">Whitten #5841</strain>
        <tissue evidence="5">Leaf</tissue>
    </source>
</reference>
<dbReference type="OrthoDB" id="439808at2759"/>
<organism evidence="5 6">
    <name type="scientific">Ceratopteris richardii</name>
    <name type="common">Triangle waterfern</name>
    <dbReference type="NCBI Taxonomy" id="49495"/>
    <lineage>
        <taxon>Eukaryota</taxon>
        <taxon>Viridiplantae</taxon>
        <taxon>Streptophyta</taxon>
        <taxon>Embryophyta</taxon>
        <taxon>Tracheophyta</taxon>
        <taxon>Polypodiopsida</taxon>
        <taxon>Polypodiidae</taxon>
        <taxon>Polypodiales</taxon>
        <taxon>Pteridineae</taxon>
        <taxon>Pteridaceae</taxon>
        <taxon>Parkerioideae</taxon>
        <taxon>Ceratopteris</taxon>
    </lineage>
</organism>
<dbReference type="InterPro" id="IPR000504">
    <property type="entry name" value="RRM_dom"/>
</dbReference>
<name>A0A8T2QU43_CERRI</name>
<evidence type="ECO:0000256" key="1">
    <source>
        <dbReference type="ARBA" id="ARBA00022884"/>
    </source>
</evidence>
<proteinExistence type="predicted"/>
<evidence type="ECO:0000256" key="3">
    <source>
        <dbReference type="SAM" id="MobiDB-lite"/>
    </source>
</evidence>
<dbReference type="SMART" id="SM00360">
    <property type="entry name" value="RRM"/>
    <property type="match status" value="1"/>
</dbReference>
<dbReference type="Gene3D" id="3.30.70.330">
    <property type="match status" value="1"/>
</dbReference>
<gene>
    <name evidence="5" type="ORF">KP509_32G066700</name>
</gene>
<keyword evidence="1 2" id="KW-0694">RNA-binding</keyword>
<dbReference type="GO" id="GO:0003723">
    <property type="term" value="F:RNA binding"/>
    <property type="evidence" value="ECO:0007669"/>
    <property type="project" value="UniProtKB-UniRule"/>
</dbReference>
<evidence type="ECO:0000259" key="4">
    <source>
        <dbReference type="PROSITE" id="PS50102"/>
    </source>
</evidence>
<dbReference type="InterPro" id="IPR035979">
    <property type="entry name" value="RBD_domain_sf"/>
</dbReference>
<protein>
    <recommendedName>
        <fullName evidence="4">RRM domain-containing protein</fullName>
    </recommendedName>
</protein>
<dbReference type="OMA" id="QCRLIAY"/>